<dbReference type="AlphaFoldDB" id="A0A927HAQ6"/>
<reference evidence="1" key="1">
    <citation type="submission" date="2020-09" db="EMBL/GenBank/DDBJ databases">
        <title>Bacillus faecalis sp. nov., a moderately halophilic bacterium isolated from cow faeces.</title>
        <authorList>
            <person name="Jiang L."/>
            <person name="Lee J."/>
        </authorList>
    </citation>
    <scope>NUCLEOTIDE SEQUENCE</scope>
    <source>
        <strain evidence="1">AGMB 02131</strain>
    </source>
</reference>
<proteinExistence type="predicted"/>
<sequence>MAKKGIHYGTCPNCGSNNTIEFVYGLPTYELFLEAEEGKVKLGGCLQYPGNSPDYYCRDCHFEWTKQQVIDFTYNKIKAVKVSYGQVYKDFYHINIDMEDLQLSWEHLYEISLGEKIKPISRQTAGNFVQQLKRVHLLNWDAAYRRSSATEGTQWQVEIMTDDDDPISKAGINDFPEEWGMFRSLIEVMAGEKLYND</sequence>
<dbReference type="Proteomes" id="UP000602076">
    <property type="component" value="Unassembled WGS sequence"/>
</dbReference>
<keyword evidence="2" id="KW-1185">Reference proteome</keyword>
<evidence type="ECO:0000313" key="2">
    <source>
        <dbReference type="Proteomes" id="UP000602076"/>
    </source>
</evidence>
<gene>
    <name evidence="1" type="ORF">IEO70_05410</name>
</gene>
<accession>A0A927HAQ6</accession>
<evidence type="ECO:0000313" key="1">
    <source>
        <dbReference type="EMBL" id="MBD3107797.1"/>
    </source>
</evidence>
<name>A0A927HAQ6_9BACI</name>
<organism evidence="1 2">
    <name type="scientific">Peribacillus faecalis</name>
    <dbReference type="NCBI Taxonomy" id="2772559"/>
    <lineage>
        <taxon>Bacteria</taxon>
        <taxon>Bacillati</taxon>
        <taxon>Bacillota</taxon>
        <taxon>Bacilli</taxon>
        <taxon>Bacillales</taxon>
        <taxon>Bacillaceae</taxon>
        <taxon>Peribacillus</taxon>
    </lineage>
</organism>
<dbReference type="RefSeq" id="WP_190997337.1">
    <property type="nucleotide sequence ID" value="NZ_JACXSI010000010.1"/>
</dbReference>
<dbReference type="EMBL" id="JACXSI010000010">
    <property type="protein sequence ID" value="MBD3107797.1"/>
    <property type="molecule type" value="Genomic_DNA"/>
</dbReference>
<protein>
    <submittedName>
        <fullName evidence="1">Uncharacterized protein</fullName>
    </submittedName>
</protein>
<comment type="caution">
    <text evidence="1">The sequence shown here is derived from an EMBL/GenBank/DDBJ whole genome shotgun (WGS) entry which is preliminary data.</text>
</comment>